<dbReference type="OrthoDB" id="442677at2759"/>
<dbReference type="AlphaFoldDB" id="A0A8K0MKG2"/>
<keyword evidence="5" id="KW-1185">Reference proteome</keyword>
<evidence type="ECO:0000313" key="5">
    <source>
        <dbReference type="Proteomes" id="UP000796880"/>
    </source>
</evidence>
<organism evidence="4 5">
    <name type="scientific">Rhamnella rubrinervis</name>
    <dbReference type="NCBI Taxonomy" id="2594499"/>
    <lineage>
        <taxon>Eukaryota</taxon>
        <taxon>Viridiplantae</taxon>
        <taxon>Streptophyta</taxon>
        <taxon>Embryophyta</taxon>
        <taxon>Tracheophyta</taxon>
        <taxon>Spermatophyta</taxon>
        <taxon>Magnoliopsida</taxon>
        <taxon>eudicotyledons</taxon>
        <taxon>Gunneridae</taxon>
        <taxon>Pentapetalae</taxon>
        <taxon>rosids</taxon>
        <taxon>fabids</taxon>
        <taxon>Rosales</taxon>
        <taxon>Rhamnaceae</taxon>
        <taxon>rhamnoid group</taxon>
        <taxon>Rhamneae</taxon>
        <taxon>Rhamnella</taxon>
    </lineage>
</organism>
<evidence type="ECO:0000256" key="1">
    <source>
        <dbReference type="PROSITE-ProRule" id="PRU00176"/>
    </source>
</evidence>
<feature type="domain" description="RRM" evidence="3">
    <location>
        <begin position="193"/>
        <end position="277"/>
    </location>
</feature>
<reference evidence="4" key="1">
    <citation type="submission" date="2020-03" db="EMBL/GenBank/DDBJ databases">
        <title>A high-quality chromosome-level genome assembly of a woody plant with both climbing and erect habits, Rhamnella rubrinervis.</title>
        <authorList>
            <person name="Lu Z."/>
            <person name="Yang Y."/>
            <person name="Zhu X."/>
            <person name="Sun Y."/>
        </authorList>
    </citation>
    <scope>NUCLEOTIDE SEQUENCE</scope>
    <source>
        <strain evidence="4">BYM</strain>
        <tissue evidence="4">Leaf</tissue>
    </source>
</reference>
<feature type="region of interest" description="Disordered" evidence="2">
    <location>
        <begin position="37"/>
        <end position="146"/>
    </location>
</feature>
<proteinExistence type="predicted"/>
<accession>A0A8K0MKG2</accession>
<dbReference type="Pfam" id="PF00076">
    <property type="entry name" value="RRM_1"/>
    <property type="match status" value="1"/>
</dbReference>
<evidence type="ECO:0000256" key="2">
    <source>
        <dbReference type="SAM" id="MobiDB-lite"/>
    </source>
</evidence>
<feature type="region of interest" description="Disordered" evidence="2">
    <location>
        <begin position="1"/>
        <end position="22"/>
    </location>
</feature>
<dbReference type="EMBL" id="VOIH02000004">
    <property type="protein sequence ID" value="KAF3449404.1"/>
    <property type="molecule type" value="Genomic_DNA"/>
</dbReference>
<keyword evidence="1" id="KW-0694">RNA-binding</keyword>
<dbReference type="InterPro" id="IPR012677">
    <property type="entry name" value="Nucleotide-bd_a/b_plait_sf"/>
</dbReference>
<dbReference type="InterPro" id="IPR035979">
    <property type="entry name" value="RBD_domain_sf"/>
</dbReference>
<gene>
    <name evidence="4" type="ORF">FNV43_RR10132</name>
</gene>
<dbReference type="Gene3D" id="3.30.70.330">
    <property type="match status" value="1"/>
</dbReference>
<comment type="caution">
    <text evidence="4">The sequence shown here is derived from an EMBL/GenBank/DDBJ whole genome shotgun (WGS) entry which is preliminary data.</text>
</comment>
<feature type="compositionally biased region" description="Basic and acidic residues" evidence="2">
    <location>
        <begin position="99"/>
        <end position="108"/>
    </location>
</feature>
<dbReference type="Proteomes" id="UP000796880">
    <property type="component" value="Unassembled WGS sequence"/>
</dbReference>
<dbReference type="InterPro" id="IPR000504">
    <property type="entry name" value="RRM_dom"/>
</dbReference>
<feature type="compositionally biased region" description="Polar residues" evidence="2">
    <location>
        <begin position="274"/>
        <end position="284"/>
    </location>
</feature>
<evidence type="ECO:0000313" key="4">
    <source>
        <dbReference type="EMBL" id="KAF3449404.1"/>
    </source>
</evidence>
<feature type="region of interest" description="Disordered" evidence="2">
    <location>
        <begin position="272"/>
        <end position="299"/>
    </location>
</feature>
<feature type="compositionally biased region" description="Basic and acidic residues" evidence="2">
    <location>
        <begin position="125"/>
        <end position="146"/>
    </location>
</feature>
<evidence type="ECO:0000259" key="3">
    <source>
        <dbReference type="PROSITE" id="PS50102"/>
    </source>
</evidence>
<dbReference type="SUPFAM" id="SSF54928">
    <property type="entry name" value="RNA-binding domain, RBD"/>
    <property type="match status" value="1"/>
</dbReference>
<name>A0A8K0MKG2_9ROSA</name>
<dbReference type="PROSITE" id="PS50102">
    <property type="entry name" value="RRM"/>
    <property type="match status" value="1"/>
</dbReference>
<protein>
    <recommendedName>
        <fullName evidence="3">RRM domain-containing protein</fullName>
    </recommendedName>
</protein>
<sequence length="299" mass="32744">MGKKKSKELETTPKSDAVSASPDIFKTLFGDAVSIFSDDNPFRRKTQEPGPVFDGPMVEDAGICEDGGSAKSGVGELQKRKRTNENKFTTASEASEVPLDVKKSKGGELRNPNSQNPNLSPELASKMDEKKRKRKRDELERDYEVRKYGTVENAEDGEKGLGGEVGKKRKAVDNPADMLVSKEGFDDESKLLRTVFVGNLPLTIKKKALIKEFSKFGEVESVRIRSVPISEVDQKPRRGAVITKQFNETADSMKTFNGAKFEVMANPEGIITGLGQTSGITNGKSESERKRATSCNGDS</sequence>
<dbReference type="GO" id="GO:0003723">
    <property type="term" value="F:RNA binding"/>
    <property type="evidence" value="ECO:0007669"/>
    <property type="project" value="UniProtKB-UniRule"/>
</dbReference>